<keyword evidence="2" id="KW-1185">Reference proteome</keyword>
<comment type="caution">
    <text evidence="1">The sequence shown here is derived from an EMBL/GenBank/DDBJ whole genome shotgun (WGS) entry which is preliminary data.</text>
</comment>
<evidence type="ECO:0000313" key="2">
    <source>
        <dbReference type="Proteomes" id="UP001234297"/>
    </source>
</evidence>
<organism evidence="1 2">
    <name type="scientific">Persea americana</name>
    <name type="common">Avocado</name>
    <dbReference type="NCBI Taxonomy" id="3435"/>
    <lineage>
        <taxon>Eukaryota</taxon>
        <taxon>Viridiplantae</taxon>
        <taxon>Streptophyta</taxon>
        <taxon>Embryophyta</taxon>
        <taxon>Tracheophyta</taxon>
        <taxon>Spermatophyta</taxon>
        <taxon>Magnoliopsida</taxon>
        <taxon>Magnoliidae</taxon>
        <taxon>Laurales</taxon>
        <taxon>Lauraceae</taxon>
        <taxon>Persea</taxon>
    </lineage>
</organism>
<accession>A0ACC2KJI5</accession>
<evidence type="ECO:0000313" key="1">
    <source>
        <dbReference type="EMBL" id="KAJ8621327.1"/>
    </source>
</evidence>
<name>A0ACC2KJI5_PERAE</name>
<proteinExistence type="predicted"/>
<gene>
    <name evidence="1" type="ORF">MRB53_029856</name>
</gene>
<protein>
    <submittedName>
        <fullName evidence="1">Uncharacterized protein</fullName>
    </submittedName>
</protein>
<dbReference type="Proteomes" id="UP001234297">
    <property type="component" value="Chromosome 9"/>
</dbReference>
<sequence length="776" mass="85715">MAVPTIALYASPPGSVCSTPYPCASSSDYEVNPRPPAAATAQKPTVGGLSRLFASASSVRHPAPSSSFAGDEIGTLRHDRGGGGGGGCCDDFGSSYCYSLSPFKCRDQSPVSVFHGPVSCGSVGSTRSPPQAPRISRNGDLYLPAAAAFRSGRDRLFNGFVGNALGPCVDYDSPSFPMPVTSTGMGGVGFAREFSSEDALGDELAFNVDENLEEMDCEPFAKSLLSGAQSKHSIFYEESVVKAFYEAEKAHRGQMRASGDPYLQHCVETAVLLAMIGADATVVTAGLLHDTLDDTFMTYGYIFQMFGAGVADLVEGVSKLSHLSKLARENNTASKTDEADRLHTMFLAMADVRAVLIKLADRLHNMMTLEALPFTKRERFARETMEIFAPLANRLGISSWKEQLENLCFKHLNPEQHKELSSKLIKSFDEAMITTAIAKLKKALKAGAVSYRVLSGRHKSLYSIYTKMLKKKLTMDEIHDIHGLRLIVENEKDCYAALDIVHHLWPEVPGRLKDYIKHSKSNGYRSLHTVVRGEDMLPFEVQIRTKEMHAQAEFGFAAHWRYKDDDSEYSNFVHQMVKWVQWALSWQCEAMNKERASSLGDDSFRPPCPFPSHLDDCPHSYTPQCGHSGPVFVIMIENEKMSVQEFPANSTVMDLLGRVGRGSSRLSPYPPVKEELRPRLNHEPVCDPTQKLKMGDVLELTPTIPDKSLTEYREEIQRMYDWGLTVSGRRFMDLACGGPHDLPDLTKVYEASAALADSKARKLYCSTLFHVSDAVC</sequence>
<reference evidence="1 2" key="1">
    <citation type="journal article" date="2022" name="Hortic Res">
        <title>A haplotype resolved chromosomal level avocado genome allows analysis of novel avocado genes.</title>
        <authorList>
            <person name="Nath O."/>
            <person name="Fletcher S.J."/>
            <person name="Hayward A."/>
            <person name="Shaw L.M."/>
            <person name="Masouleh A.K."/>
            <person name="Furtado A."/>
            <person name="Henry R.J."/>
            <person name="Mitter N."/>
        </authorList>
    </citation>
    <scope>NUCLEOTIDE SEQUENCE [LARGE SCALE GENOMIC DNA]</scope>
    <source>
        <strain evidence="2">cv. Hass</strain>
    </source>
</reference>
<dbReference type="EMBL" id="CM056817">
    <property type="protein sequence ID" value="KAJ8621327.1"/>
    <property type="molecule type" value="Genomic_DNA"/>
</dbReference>